<dbReference type="PANTHER" id="PTHR12395">
    <property type="entry name" value="DOM-3 RELATED"/>
    <property type="match status" value="1"/>
</dbReference>
<evidence type="ECO:0000256" key="6">
    <source>
        <dbReference type="ARBA" id="ARBA00048124"/>
    </source>
</evidence>
<evidence type="ECO:0000256" key="2">
    <source>
        <dbReference type="ARBA" id="ARBA00006562"/>
    </source>
</evidence>
<dbReference type="GO" id="GO:0004518">
    <property type="term" value="F:nuclease activity"/>
    <property type="evidence" value="ECO:0007669"/>
    <property type="project" value="UniProtKB-KW"/>
</dbReference>
<keyword evidence="7" id="KW-0479">Metal-binding</keyword>
<dbReference type="GO" id="GO:0003723">
    <property type="term" value="F:RNA binding"/>
    <property type="evidence" value="ECO:0007669"/>
    <property type="project" value="UniProtKB-KW"/>
</dbReference>
<organism evidence="9 10">
    <name type="scientific">Acrodontium crateriforme</name>
    <dbReference type="NCBI Taxonomy" id="150365"/>
    <lineage>
        <taxon>Eukaryota</taxon>
        <taxon>Fungi</taxon>
        <taxon>Dikarya</taxon>
        <taxon>Ascomycota</taxon>
        <taxon>Pezizomycotina</taxon>
        <taxon>Dothideomycetes</taxon>
        <taxon>Dothideomycetidae</taxon>
        <taxon>Mycosphaerellales</taxon>
        <taxon>Teratosphaeriaceae</taxon>
        <taxon>Acrodontium</taxon>
    </lineage>
</organism>
<proteinExistence type="inferred from homology"/>
<dbReference type="GO" id="GO:0000166">
    <property type="term" value="F:nucleotide binding"/>
    <property type="evidence" value="ECO:0007669"/>
    <property type="project" value="UniProtKB-KW"/>
</dbReference>
<evidence type="ECO:0000256" key="3">
    <source>
        <dbReference type="ARBA" id="ARBA00044676"/>
    </source>
</evidence>
<comment type="cofactor">
    <cofactor evidence="1 7">
        <name>a divalent metal cation</name>
        <dbReference type="ChEBI" id="CHEBI:60240"/>
    </cofactor>
</comment>
<dbReference type="EMBL" id="CP138581">
    <property type="protein sequence ID" value="WPG98875.1"/>
    <property type="molecule type" value="Genomic_DNA"/>
</dbReference>
<keyword evidence="7" id="KW-0694">RNA-binding</keyword>
<gene>
    <name evidence="9" type="ORF">R9X50_00167400</name>
</gene>
<name>A0AAQ3R818_9PEZI</name>
<dbReference type="GO" id="GO:0000956">
    <property type="term" value="P:nuclear-transcribed mRNA catabolic process"/>
    <property type="evidence" value="ECO:0007669"/>
    <property type="project" value="TreeGrafter"/>
</dbReference>
<comment type="catalytic activity">
    <reaction evidence="3">
        <text>a 5'-end (N(7)-methyl 5'-triphosphoguanosine)-ribonucleoside-ribonucleotide in mRNA + H2O = a (N(7)-methyl 5'-triphosphoguanosine)-nucleoside + a 5'-end phospho-ribonucleoside in mRNA + H(+)</text>
        <dbReference type="Rhea" id="RHEA:66928"/>
        <dbReference type="Rhea" id="RHEA-COMP:15692"/>
        <dbReference type="Rhea" id="RHEA-COMP:17313"/>
        <dbReference type="ChEBI" id="CHEBI:15377"/>
        <dbReference type="ChEBI" id="CHEBI:15378"/>
        <dbReference type="ChEBI" id="CHEBI:138282"/>
        <dbReference type="ChEBI" id="CHEBI:172876"/>
        <dbReference type="ChEBI" id="CHEBI:172877"/>
    </reaction>
    <physiologicalReaction direction="left-to-right" evidence="3">
        <dbReference type="Rhea" id="RHEA:66929"/>
    </physiologicalReaction>
</comment>
<dbReference type="Pfam" id="PF08652">
    <property type="entry name" value="RAI1"/>
    <property type="match status" value="1"/>
</dbReference>
<evidence type="ECO:0000256" key="4">
    <source>
        <dbReference type="ARBA" id="ARBA00044692"/>
    </source>
</evidence>
<comment type="similarity">
    <text evidence="2 7">Belongs to the DXO/Dom3Z family.</text>
</comment>
<keyword evidence="7" id="KW-0539">Nucleus</keyword>
<dbReference type="PANTHER" id="PTHR12395:SF9">
    <property type="entry name" value="DECAPPING AND EXORIBONUCLEASE PROTEIN"/>
    <property type="match status" value="1"/>
</dbReference>
<dbReference type="GO" id="GO:0034353">
    <property type="term" value="F:mRNA 5'-diphosphatase activity"/>
    <property type="evidence" value="ECO:0007669"/>
    <property type="project" value="TreeGrafter"/>
</dbReference>
<accession>A0AAQ3R818</accession>
<dbReference type="GO" id="GO:0005634">
    <property type="term" value="C:nucleus"/>
    <property type="evidence" value="ECO:0007669"/>
    <property type="project" value="UniProtKB-SubCell"/>
</dbReference>
<keyword evidence="7" id="KW-0547">Nucleotide-binding</keyword>
<dbReference type="GO" id="GO:0046872">
    <property type="term" value="F:metal ion binding"/>
    <property type="evidence" value="ECO:0007669"/>
    <property type="project" value="UniProtKB-KW"/>
</dbReference>
<evidence type="ECO:0000256" key="1">
    <source>
        <dbReference type="ARBA" id="ARBA00001968"/>
    </source>
</evidence>
<dbReference type="Proteomes" id="UP001303373">
    <property type="component" value="Chromosome 2"/>
</dbReference>
<protein>
    <recommendedName>
        <fullName evidence="7">Decapping nuclease</fullName>
        <ecNumber evidence="7">3.6.1.-</ecNumber>
    </recommendedName>
</protein>
<evidence type="ECO:0000313" key="10">
    <source>
        <dbReference type="Proteomes" id="UP001303373"/>
    </source>
</evidence>
<dbReference type="GO" id="GO:0110155">
    <property type="term" value="P:NAD-cap decapping"/>
    <property type="evidence" value="ECO:0007669"/>
    <property type="project" value="TreeGrafter"/>
</dbReference>
<sequence>MAAINLNPKDRFAGGQTSIRRPREFMYFSFDDKHELHPFSDESISYYYPPGLGTPGSQERLGNLNVGFETFIQRDDTIDEHLDGLLDTLQVYEEKLWEQSKAGSIKLEDVRVRTDVVTWRGMMTKILTALFDDFNEFEMNATSYQDTIFIEENKAAKVEHRNQDHSRPRRRDETPQELMQYWGYKFEALSVLRKPWAEATREEIEDRNSTIVNNNAQFCSIVRTGIGQTSLIIAGEVDAVLGGRPDKADGIIPWVELKTSQELKPNDHKDLLKFERKMLRFWAQSFLLGVPTIAVGFRTPNGHLTRIQELQTQKLPQMVKNSTGAWDGNMCINFTAAFLEVLKATVKGPGVWLLKRRKGEPVIRITKIEDSGTGNILKPSFKAHRERLRAAEIAAALGGTEQHSS</sequence>
<comment type="catalytic activity">
    <reaction evidence="4">
        <text>a 5'-end triphospho-ribonucleoside in mRNA + H2O = a 5'-end phospho-ribonucleoside in mRNA + diphosphate + H(+)</text>
        <dbReference type="Rhea" id="RHEA:78683"/>
        <dbReference type="Rhea" id="RHEA-COMP:15692"/>
        <dbReference type="Rhea" id="RHEA-COMP:17164"/>
        <dbReference type="ChEBI" id="CHEBI:15377"/>
        <dbReference type="ChEBI" id="CHEBI:15378"/>
        <dbReference type="ChEBI" id="CHEBI:33019"/>
        <dbReference type="ChEBI" id="CHEBI:138282"/>
        <dbReference type="ChEBI" id="CHEBI:167618"/>
    </reaction>
    <physiologicalReaction direction="left-to-right" evidence="4">
        <dbReference type="Rhea" id="RHEA:78684"/>
    </physiologicalReaction>
</comment>
<comment type="function">
    <text evidence="5">Decapping enzyme for NAD-capped RNAs: specifically hydrolyzes the nicotinamide adenine dinucleotide (NAD) cap from a subset of RNAs by removing the entire NAD moiety from the 5'-end of an NAD-capped RNA. The NAD-cap is present at the 5'-end of some RNAs and snoRNAs. In contrast to the canonical 5'-end N7 methylguanosine (m7G) cap, the NAD cap promotes mRNA decay. Also acts as a non-canonical decapping enzyme that removes the entire cap structure of m7G capped or incompletely capped RNAs. Has decapping activity toward incomplete 5'-end m7G cap mRNAs such as unmethylated 5'-end-capped RNA (cap0), while it has no activity toward 2'-O-ribose methylated m7G cap (cap1). Also possesses RNA 5'-pyrophosphohydrolase activity by hydrolyzing the 5'-end triphosphate to release pyrophosphates. Stimulates exoribonuclease activity of Rat1, allowing it to degrade RNAs with stable secondary structure more effectively.</text>
</comment>
<evidence type="ECO:0000313" key="9">
    <source>
        <dbReference type="EMBL" id="WPG98875.1"/>
    </source>
</evidence>
<dbReference type="AlphaFoldDB" id="A0AAQ3R818"/>
<evidence type="ECO:0000256" key="5">
    <source>
        <dbReference type="ARBA" id="ARBA00046211"/>
    </source>
</evidence>
<comment type="catalytic activity">
    <reaction evidence="6">
        <text>a 5'-end NAD(+)-phospho-ribonucleoside in mRNA + H2O = a 5'-end phospho-ribonucleoside in mRNA + NAD(+) + H(+)</text>
        <dbReference type="Rhea" id="RHEA:60880"/>
        <dbReference type="Rhea" id="RHEA-COMP:15692"/>
        <dbReference type="Rhea" id="RHEA-COMP:15698"/>
        <dbReference type="ChEBI" id="CHEBI:15377"/>
        <dbReference type="ChEBI" id="CHEBI:15378"/>
        <dbReference type="ChEBI" id="CHEBI:57540"/>
        <dbReference type="ChEBI" id="CHEBI:138282"/>
        <dbReference type="ChEBI" id="CHEBI:144029"/>
    </reaction>
    <physiologicalReaction direction="left-to-right" evidence="6">
        <dbReference type="Rhea" id="RHEA:60881"/>
    </physiologicalReaction>
</comment>
<evidence type="ECO:0000259" key="8">
    <source>
        <dbReference type="Pfam" id="PF08652"/>
    </source>
</evidence>
<evidence type="ECO:0000256" key="7">
    <source>
        <dbReference type="RuleBase" id="RU367113"/>
    </source>
</evidence>
<feature type="domain" description="RAI1-like" evidence="8">
    <location>
        <begin position="20"/>
        <end position="382"/>
    </location>
</feature>
<dbReference type="EC" id="3.6.1.-" evidence="7"/>
<keyword evidence="10" id="KW-1185">Reference proteome</keyword>
<keyword evidence="7" id="KW-0540">Nuclease</keyword>
<dbReference type="InterPro" id="IPR039039">
    <property type="entry name" value="RAI1-like_fam"/>
</dbReference>
<comment type="subcellular location">
    <subcellularLocation>
        <location evidence="7">Nucleus</location>
    </subcellularLocation>
</comment>
<dbReference type="InterPro" id="IPR013961">
    <property type="entry name" value="RAI1"/>
</dbReference>
<reference evidence="9 10" key="1">
    <citation type="submission" date="2023-11" db="EMBL/GenBank/DDBJ databases">
        <title>An acidophilic fungus is an integral part of prey digestion in a carnivorous sundew plant.</title>
        <authorList>
            <person name="Tsai I.J."/>
        </authorList>
    </citation>
    <scope>NUCLEOTIDE SEQUENCE [LARGE SCALE GENOMIC DNA]</scope>
    <source>
        <strain evidence="9">169a</strain>
    </source>
</reference>
<keyword evidence="7" id="KW-0378">Hydrolase</keyword>
<dbReference type="GO" id="GO:0005829">
    <property type="term" value="C:cytosol"/>
    <property type="evidence" value="ECO:0007669"/>
    <property type="project" value="TreeGrafter"/>
</dbReference>